<sequence>MKDFKKLQFPIITVLTIGLMPYTPPHIVGKVEWVLGGAKGMQPMDYFDLVLHGAPWVYLIIMLIVVITSKVKSQKTT</sequence>
<keyword evidence="1" id="KW-1133">Transmembrane helix</keyword>
<feature type="transmembrane region" description="Helical" evidence="1">
    <location>
        <begin position="49"/>
        <end position="68"/>
    </location>
</feature>
<evidence type="ECO:0000313" key="2">
    <source>
        <dbReference type="EMBL" id="MBL0764381.1"/>
    </source>
</evidence>
<gene>
    <name evidence="2" type="ORF">JKP34_03895</name>
</gene>
<keyword evidence="1" id="KW-0812">Transmembrane</keyword>
<organism evidence="2 3">
    <name type="scientific">Marivirga atlantica</name>
    <dbReference type="NCBI Taxonomy" id="1548457"/>
    <lineage>
        <taxon>Bacteria</taxon>
        <taxon>Pseudomonadati</taxon>
        <taxon>Bacteroidota</taxon>
        <taxon>Cytophagia</taxon>
        <taxon>Cytophagales</taxon>
        <taxon>Marivirgaceae</taxon>
        <taxon>Marivirga</taxon>
    </lineage>
</organism>
<evidence type="ECO:0008006" key="4">
    <source>
        <dbReference type="Google" id="ProtNLM"/>
    </source>
</evidence>
<dbReference type="RefSeq" id="WP_201917897.1">
    <property type="nucleotide sequence ID" value="NZ_JAERQG010000001.1"/>
</dbReference>
<proteinExistence type="predicted"/>
<keyword evidence="3" id="KW-1185">Reference proteome</keyword>
<evidence type="ECO:0000256" key="1">
    <source>
        <dbReference type="SAM" id="Phobius"/>
    </source>
</evidence>
<name>A0A937A8N5_9BACT</name>
<accession>A0A937A8N5</accession>
<comment type="caution">
    <text evidence="2">The sequence shown here is derived from an EMBL/GenBank/DDBJ whole genome shotgun (WGS) entry which is preliminary data.</text>
</comment>
<dbReference type="EMBL" id="JAERQG010000001">
    <property type="protein sequence ID" value="MBL0764381.1"/>
    <property type="molecule type" value="Genomic_DNA"/>
</dbReference>
<dbReference type="AlphaFoldDB" id="A0A937A8N5"/>
<evidence type="ECO:0000313" key="3">
    <source>
        <dbReference type="Proteomes" id="UP000642920"/>
    </source>
</evidence>
<reference evidence="2" key="1">
    <citation type="submission" date="2021-01" db="EMBL/GenBank/DDBJ databases">
        <title>Marivirga sp. nov., isolated from intertidal surface sediments.</title>
        <authorList>
            <person name="Zhang M."/>
        </authorList>
    </citation>
    <scope>NUCLEOTIDE SEQUENCE</scope>
    <source>
        <strain evidence="2">SM1354</strain>
    </source>
</reference>
<protein>
    <recommendedName>
        <fullName evidence="4">RND transporter</fullName>
    </recommendedName>
</protein>
<feature type="transmembrane region" description="Helical" evidence="1">
    <location>
        <begin position="7"/>
        <end position="29"/>
    </location>
</feature>
<keyword evidence="1" id="KW-0472">Membrane</keyword>
<dbReference type="Proteomes" id="UP000642920">
    <property type="component" value="Unassembled WGS sequence"/>
</dbReference>